<proteinExistence type="predicted"/>
<comment type="caution">
    <text evidence="1">The sequence shown here is derived from an EMBL/GenBank/DDBJ whole genome shotgun (WGS) entry which is preliminary data.</text>
</comment>
<protein>
    <submittedName>
        <fullName evidence="1">Uncharacterized protein</fullName>
    </submittedName>
</protein>
<evidence type="ECO:0000313" key="1">
    <source>
        <dbReference type="EMBL" id="MBB4787068.1"/>
    </source>
</evidence>
<organism evidence="1 2">
    <name type="scientific">Streptomyces rapamycinicus</name>
    <dbReference type="NCBI Taxonomy" id="1226757"/>
    <lineage>
        <taxon>Bacteria</taxon>
        <taxon>Bacillati</taxon>
        <taxon>Actinomycetota</taxon>
        <taxon>Actinomycetes</taxon>
        <taxon>Kitasatosporales</taxon>
        <taxon>Streptomycetaceae</taxon>
        <taxon>Streptomyces</taxon>
        <taxon>Streptomyces violaceusniger group</taxon>
    </lineage>
</organism>
<sequence>MPPIDAEDTLDDEMCAPVVNEATGEVRVLADGEVRCWPSGVRRCGCRKICHPR</sequence>
<dbReference type="EMBL" id="JACHNG010000001">
    <property type="protein sequence ID" value="MBB4787068.1"/>
    <property type="molecule type" value="Genomic_DNA"/>
</dbReference>
<dbReference type="Proteomes" id="UP000530530">
    <property type="component" value="Unassembled WGS sequence"/>
</dbReference>
<reference evidence="1 2" key="1">
    <citation type="submission" date="2020-08" db="EMBL/GenBank/DDBJ databases">
        <title>Sequencing the genomes of 1000 actinobacteria strains.</title>
        <authorList>
            <person name="Klenk H.-P."/>
        </authorList>
    </citation>
    <scope>NUCLEOTIDE SEQUENCE [LARGE SCALE GENOMIC DNA]</scope>
    <source>
        <strain evidence="1 2">DSM 41530</strain>
    </source>
</reference>
<evidence type="ECO:0000313" key="2">
    <source>
        <dbReference type="Proteomes" id="UP000530530"/>
    </source>
</evidence>
<name>A0ABR6LZP2_9ACTN</name>
<gene>
    <name evidence="1" type="ORF">BJY27_008029</name>
</gene>
<dbReference type="RefSeq" id="WP_158634849.1">
    <property type="nucleotide sequence ID" value="NZ_CP157809.1"/>
</dbReference>
<keyword evidence="2" id="KW-1185">Reference proteome</keyword>
<accession>A0ABR6LZP2</accession>